<keyword evidence="4" id="KW-1185">Reference proteome</keyword>
<reference evidence="3 4" key="1">
    <citation type="submission" date="2024-01" db="EMBL/GenBank/DDBJ databases">
        <title>The complete chloroplast genome sequence of Lithospermum erythrorhizon: insights into the phylogenetic relationship among Boraginaceae species and the maternal lineages of purple gromwells.</title>
        <authorList>
            <person name="Okada T."/>
            <person name="Watanabe K."/>
        </authorList>
    </citation>
    <scope>NUCLEOTIDE SEQUENCE [LARGE SCALE GENOMIC DNA]</scope>
</reference>
<feature type="signal peptide" evidence="2">
    <location>
        <begin position="1"/>
        <end position="22"/>
    </location>
</feature>
<evidence type="ECO:0000256" key="2">
    <source>
        <dbReference type="SAM" id="SignalP"/>
    </source>
</evidence>
<name>A0AAV3RJ32_LITER</name>
<dbReference type="InterPro" id="IPR001096">
    <property type="entry name" value="Peptidase_C13"/>
</dbReference>
<proteinExistence type="inferred from homology"/>
<gene>
    <name evidence="3" type="ORF">LIER_42073</name>
</gene>
<evidence type="ECO:0000313" key="4">
    <source>
        <dbReference type="Proteomes" id="UP001454036"/>
    </source>
</evidence>
<sequence length="69" mass="7416">MISSATSTLLLLLSLTIAAVDSRGVLKLPSEALRFLEAEEGGDDGVGVRWAVLIAGSNGYWNYRHQVLI</sequence>
<protein>
    <submittedName>
        <fullName evidence="3">Uncharacterized protein</fullName>
    </submittedName>
</protein>
<dbReference type="Proteomes" id="UP001454036">
    <property type="component" value="Unassembled WGS sequence"/>
</dbReference>
<organism evidence="3 4">
    <name type="scientific">Lithospermum erythrorhizon</name>
    <name type="common">Purple gromwell</name>
    <name type="synonym">Lithospermum officinale var. erythrorhizon</name>
    <dbReference type="NCBI Taxonomy" id="34254"/>
    <lineage>
        <taxon>Eukaryota</taxon>
        <taxon>Viridiplantae</taxon>
        <taxon>Streptophyta</taxon>
        <taxon>Embryophyta</taxon>
        <taxon>Tracheophyta</taxon>
        <taxon>Spermatophyta</taxon>
        <taxon>Magnoliopsida</taxon>
        <taxon>eudicotyledons</taxon>
        <taxon>Gunneridae</taxon>
        <taxon>Pentapetalae</taxon>
        <taxon>asterids</taxon>
        <taxon>lamiids</taxon>
        <taxon>Boraginales</taxon>
        <taxon>Boraginaceae</taxon>
        <taxon>Boraginoideae</taxon>
        <taxon>Lithospermeae</taxon>
        <taxon>Lithospermum</taxon>
    </lineage>
</organism>
<accession>A0AAV3RJ32</accession>
<keyword evidence="2" id="KW-0732">Signal</keyword>
<dbReference type="GO" id="GO:0008233">
    <property type="term" value="F:peptidase activity"/>
    <property type="evidence" value="ECO:0007669"/>
    <property type="project" value="InterPro"/>
</dbReference>
<evidence type="ECO:0000256" key="1">
    <source>
        <dbReference type="ARBA" id="ARBA00009941"/>
    </source>
</evidence>
<dbReference type="Gene3D" id="3.40.50.1460">
    <property type="match status" value="1"/>
</dbReference>
<comment type="caution">
    <text evidence="3">The sequence shown here is derived from an EMBL/GenBank/DDBJ whole genome shotgun (WGS) entry which is preliminary data.</text>
</comment>
<evidence type="ECO:0000313" key="3">
    <source>
        <dbReference type="EMBL" id="GAA0176419.1"/>
    </source>
</evidence>
<dbReference type="EMBL" id="BAABME010027992">
    <property type="protein sequence ID" value="GAA0176419.1"/>
    <property type="molecule type" value="Genomic_DNA"/>
</dbReference>
<dbReference type="GO" id="GO:0006508">
    <property type="term" value="P:proteolysis"/>
    <property type="evidence" value="ECO:0007669"/>
    <property type="project" value="InterPro"/>
</dbReference>
<dbReference type="AlphaFoldDB" id="A0AAV3RJ32"/>
<comment type="similarity">
    <text evidence="1">Belongs to the peptidase C13 family.</text>
</comment>
<dbReference type="Pfam" id="PF01650">
    <property type="entry name" value="Peptidase_C13"/>
    <property type="match status" value="1"/>
</dbReference>
<feature type="chain" id="PRO_5043730195" evidence="2">
    <location>
        <begin position="23"/>
        <end position="69"/>
    </location>
</feature>